<sequence>MARKALIVKANKPPKYPVRKHSRCLICGRSRSVYRIFGSRICRQHLIEYFNQGRLPVANMLTTIRNANMRGYRTCWFDEKNRKIKVDIKYNNQNSRIHHLKKISKPSQHIHLGVEEIKKQCHKRGFYIISTSTGLLTHREALEKNQGGV</sequence>
<dbReference type="GO" id="GO:0003735">
    <property type="term" value="F:structural constituent of ribosome"/>
    <property type="evidence" value="ECO:0007669"/>
    <property type="project" value="InterPro"/>
</dbReference>
<dbReference type="InterPro" id="IPR035987">
    <property type="entry name" value="Ribosomal_uS8_sf"/>
</dbReference>
<dbReference type="PROSITE" id="PS00053">
    <property type="entry name" value="RIBOSOMAL_S8"/>
    <property type="match status" value="1"/>
</dbReference>
<comment type="caution">
    <text evidence="6">The sequence shown here is derived from an EMBL/GenBank/DDBJ whole genome shotgun (WGS) entry which is preliminary data.</text>
</comment>
<evidence type="ECO:0000313" key="7">
    <source>
        <dbReference type="Proteomes" id="UP001153678"/>
    </source>
</evidence>
<dbReference type="Proteomes" id="UP001153678">
    <property type="component" value="Unassembled WGS sequence"/>
</dbReference>
<dbReference type="Gene3D" id="4.10.830.10">
    <property type="entry name" value="30s Ribosomal Protein S14, Chain N"/>
    <property type="match status" value="1"/>
</dbReference>
<comment type="similarity">
    <text evidence="1 5">Belongs to the universal ribosomal protein uS8 family.</text>
</comment>
<evidence type="ECO:0000256" key="1">
    <source>
        <dbReference type="ARBA" id="ARBA00006471"/>
    </source>
</evidence>
<keyword evidence="7" id="KW-1185">Reference proteome</keyword>
<gene>
    <name evidence="6" type="ORF">FWILDA_LOCUS194</name>
</gene>
<evidence type="ECO:0000256" key="3">
    <source>
        <dbReference type="ARBA" id="ARBA00022980"/>
    </source>
</evidence>
<organism evidence="6 7">
    <name type="scientific">Funneliformis geosporum</name>
    <dbReference type="NCBI Taxonomy" id="1117311"/>
    <lineage>
        <taxon>Eukaryota</taxon>
        <taxon>Fungi</taxon>
        <taxon>Fungi incertae sedis</taxon>
        <taxon>Mucoromycota</taxon>
        <taxon>Glomeromycotina</taxon>
        <taxon>Glomeromycetes</taxon>
        <taxon>Glomerales</taxon>
        <taxon>Glomeraceae</taxon>
        <taxon>Funneliformis</taxon>
    </lineage>
</organism>
<keyword evidence="3 5" id="KW-0689">Ribosomal protein</keyword>
<keyword evidence="4 5" id="KW-0687">Ribonucleoprotein</keyword>
<dbReference type="OrthoDB" id="409928at2759"/>
<dbReference type="InterPro" id="IPR000630">
    <property type="entry name" value="Ribosomal_uS8"/>
</dbReference>
<evidence type="ECO:0000256" key="5">
    <source>
        <dbReference type="RuleBase" id="RU003660"/>
    </source>
</evidence>
<evidence type="ECO:0000313" key="6">
    <source>
        <dbReference type="EMBL" id="CAI2161723.1"/>
    </source>
</evidence>
<accession>A0A9W4S9I1</accession>
<reference evidence="6" key="1">
    <citation type="submission" date="2022-08" db="EMBL/GenBank/DDBJ databases">
        <authorList>
            <person name="Kallberg Y."/>
            <person name="Tangrot J."/>
            <person name="Rosling A."/>
        </authorList>
    </citation>
    <scope>NUCLEOTIDE SEQUENCE</scope>
    <source>
        <strain evidence="6">Wild A</strain>
    </source>
</reference>
<dbReference type="InterPro" id="IPR043140">
    <property type="entry name" value="Ribosomal_uS14_sf"/>
</dbReference>
<dbReference type="AlphaFoldDB" id="A0A9W4S9I1"/>
<proteinExistence type="inferred from homology"/>
<dbReference type="GO" id="GO:1990904">
    <property type="term" value="C:ribonucleoprotein complex"/>
    <property type="evidence" value="ECO:0007669"/>
    <property type="project" value="UniProtKB-KW"/>
</dbReference>
<dbReference type="InterPro" id="IPR001209">
    <property type="entry name" value="Ribosomal_uS14"/>
</dbReference>
<dbReference type="Gene3D" id="3.30.1490.10">
    <property type="match status" value="1"/>
</dbReference>
<comment type="similarity">
    <text evidence="2">Belongs to the universal ribosomal protein uS14 family.</text>
</comment>
<dbReference type="GO" id="GO:0005840">
    <property type="term" value="C:ribosome"/>
    <property type="evidence" value="ECO:0007669"/>
    <property type="project" value="UniProtKB-KW"/>
</dbReference>
<evidence type="ECO:0000256" key="2">
    <source>
        <dbReference type="ARBA" id="ARBA00009083"/>
    </source>
</evidence>
<dbReference type="Pfam" id="PF00410">
    <property type="entry name" value="Ribosomal_S8"/>
    <property type="match status" value="1"/>
</dbReference>
<dbReference type="EMBL" id="CAMKVN010000012">
    <property type="protein sequence ID" value="CAI2161723.1"/>
    <property type="molecule type" value="Genomic_DNA"/>
</dbReference>
<dbReference type="SUPFAM" id="SSF57716">
    <property type="entry name" value="Glucocorticoid receptor-like (DNA-binding domain)"/>
    <property type="match status" value="1"/>
</dbReference>
<dbReference type="InterPro" id="IPR047863">
    <property type="entry name" value="Ribosomal_uS8_CS"/>
</dbReference>
<dbReference type="GO" id="GO:0006412">
    <property type="term" value="P:translation"/>
    <property type="evidence" value="ECO:0007669"/>
    <property type="project" value="InterPro"/>
</dbReference>
<dbReference type="Pfam" id="PF00253">
    <property type="entry name" value="Ribosomal_S14"/>
    <property type="match status" value="1"/>
</dbReference>
<name>A0A9W4S9I1_9GLOM</name>
<evidence type="ECO:0000256" key="4">
    <source>
        <dbReference type="ARBA" id="ARBA00023274"/>
    </source>
</evidence>
<dbReference type="SUPFAM" id="SSF56047">
    <property type="entry name" value="Ribosomal protein S8"/>
    <property type="match status" value="1"/>
</dbReference>
<protein>
    <submittedName>
        <fullName evidence="6">1298_t:CDS:1</fullName>
    </submittedName>
</protein>